<organism evidence="2 3">
    <name type="scientific">Steinernema hermaphroditum</name>
    <dbReference type="NCBI Taxonomy" id="289476"/>
    <lineage>
        <taxon>Eukaryota</taxon>
        <taxon>Metazoa</taxon>
        <taxon>Ecdysozoa</taxon>
        <taxon>Nematoda</taxon>
        <taxon>Chromadorea</taxon>
        <taxon>Rhabditida</taxon>
        <taxon>Tylenchina</taxon>
        <taxon>Panagrolaimomorpha</taxon>
        <taxon>Strongyloidoidea</taxon>
        <taxon>Steinernematidae</taxon>
        <taxon>Steinernema</taxon>
    </lineage>
</organism>
<protein>
    <submittedName>
        <fullName evidence="2">Uncharacterized protein</fullName>
    </submittedName>
</protein>
<dbReference type="AlphaFoldDB" id="A0AA39IEV7"/>
<dbReference type="EMBL" id="JAUCMV010000001">
    <property type="protein sequence ID" value="KAK0423115.1"/>
    <property type="molecule type" value="Genomic_DNA"/>
</dbReference>
<sequence>MVGAKCIIPMNPLIFATTVSDFDAGTNTDMVKMDTKGTIAIVNGINVHITFSAITIPHFLKETQEQINGQAMRCEELFKGQSGRRMDARIRKNKFGNENEITIHPVRHYRPAGHFAPRIEQSIGCRISFLSSHDERFRILYFVLGDNKGDSIARTTPEDATGPFSKGIEEMVQMVTHWMKKKEDLVEELIHLNDSVFATKLADPNGEVEKIVEKYLPKKASCFDVSSSTREFALQESEIDMSSEQQTSSYTESEGSSCSSSWLLAV</sequence>
<feature type="compositionally biased region" description="Low complexity" evidence="1">
    <location>
        <begin position="242"/>
        <end position="266"/>
    </location>
</feature>
<reference evidence="2" key="1">
    <citation type="submission" date="2023-06" db="EMBL/GenBank/DDBJ databases">
        <title>Genomic analysis of the entomopathogenic nematode Steinernema hermaphroditum.</title>
        <authorList>
            <person name="Schwarz E.M."/>
            <person name="Heppert J.K."/>
            <person name="Baniya A."/>
            <person name="Schwartz H.T."/>
            <person name="Tan C.-H."/>
            <person name="Antoshechkin I."/>
            <person name="Sternberg P.W."/>
            <person name="Goodrich-Blair H."/>
            <person name="Dillman A.R."/>
        </authorList>
    </citation>
    <scope>NUCLEOTIDE SEQUENCE</scope>
    <source>
        <strain evidence="2">PS9179</strain>
        <tissue evidence="2">Whole animal</tissue>
    </source>
</reference>
<gene>
    <name evidence="2" type="ORF">QR680_007979</name>
</gene>
<proteinExistence type="predicted"/>
<keyword evidence="3" id="KW-1185">Reference proteome</keyword>
<evidence type="ECO:0000256" key="1">
    <source>
        <dbReference type="SAM" id="MobiDB-lite"/>
    </source>
</evidence>
<evidence type="ECO:0000313" key="2">
    <source>
        <dbReference type="EMBL" id="KAK0423115.1"/>
    </source>
</evidence>
<feature type="region of interest" description="Disordered" evidence="1">
    <location>
        <begin position="237"/>
        <end position="266"/>
    </location>
</feature>
<comment type="caution">
    <text evidence="2">The sequence shown here is derived from an EMBL/GenBank/DDBJ whole genome shotgun (WGS) entry which is preliminary data.</text>
</comment>
<evidence type="ECO:0000313" key="3">
    <source>
        <dbReference type="Proteomes" id="UP001175271"/>
    </source>
</evidence>
<name>A0AA39IEV7_9BILA</name>
<dbReference type="Proteomes" id="UP001175271">
    <property type="component" value="Unassembled WGS sequence"/>
</dbReference>
<accession>A0AA39IEV7</accession>